<dbReference type="AlphaFoldDB" id="A0A9I9EIM5"/>
<organism evidence="1">
    <name type="scientific">Cucumis melo</name>
    <name type="common">Muskmelon</name>
    <dbReference type="NCBI Taxonomy" id="3656"/>
    <lineage>
        <taxon>Eukaryota</taxon>
        <taxon>Viridiplantae</taxon>
        <taxon>Streptophyta</taxon>
        <taxon>Embryophyta</taxon>
        <taxon>Tracheophyta</taxon>
        <taxon>Spermatophyta</taxon>
        <taxon>Magnoliopsida</taxon>
        <taxon>eudicotyledons</taxon>
        <taxon>Gunneridae</taxon>
        <taxon>Pentapetalae</taxon>
        <taxon>rosids</taxon>
        <taxon>fabids</taxon>
        <taxon>Cucurbitales</taxon>
        <taxon>Cucurbitaceae</taxon>
        <taxon>Benincaseae</taxon>
        <taxon>Cucumis</taxon>
    </lineage>
</organism>
<protein>
    <submittedName>
        <fullName evidence="1">Uncharacterized protein</fullName>
    </submittedName>
</protein>
<proteinExistence type="predicted"/>
<reference evidence="1" key="1">
    <citation type="submission" date="2023-03" db="UniProtKB">
        <authorList>
            <consortium name="EnsemblPlants"/>
        </authorList>
    </citation>
    <scope>IDENTIFICATION</scope>
</reference>
<evidence type="ECO:0000313" key="1">
    <source>
        <dbReference type="EnsemblPlants" id="MELO3C034334.2.1"/>
    </source>
</evidence>
<name>A0A9I9EIM5_CUCME</name>
<dbReference type="Gramene" id="MELO3C034334.2.1">
    <property type="protein sequence ID" value="MELO3C034334.2.1"/>
    <property type="gene ID" value="MELO3C034334.2"/>
</dbReference>
<sequence length="195" mass="22413">MCPLYPELEQMRISFFLDRSLLCLLFFVLIIKAIVSIEGEAPILLCLSSCLVSEKTLFIIGSGLLNRTSAWIWEKDSFKPIRKIMRNSALRNSSIFFIPLHVYSSTRRYSSSCYHIMVIFAQYASIDKVPCDVVTSISMTPLINPSLFLPKRAKQSPYFRMNYRLESLSGATNRDSSELQDQWMSNPRLELLSFS</sequence>
<accession>A0A9I9EIM5</accession>
<dbReference type="EnsemblPlants" id="MELO3C034334.2.1">
    <property type="protein sequence ID" value="MELO3C034334.2.1"/>
    <property type="gene ID" value="MELO3C034334.2"/>
</dbReference>